<proteinExistence type="predicted"/>
<reference evidence="2 3" key="1">
    <citation type="submission" date="2019-02" db="EMBL/GenBank/DDBJ databases">
        <authorList>
            <person name="Goldberg S.R."/>
            <person name="Haltli B.A."/>
            <person name="Correa H."/>
            <person name="Russell K.G."/>
        </authorList>
    </citation>
    <scope>NUCLEOTIDE SEQUENCE [LARGE SCALE GENOMIC DNA]</scope>
    <source>
        <strain evidence="2 3">JCM 16186</strain>
    </source>
</reference>
<evidence type="ECO:0000313" key="3">
    <source>
        <dbReference type="Proteomes" id="UP000798808"/>
    </source>
</evidence>
<comment type="caution">
    <text evidence="2">The sequence shown here is derived from an EMBL/GenBank/DDBJ whole genome shotgun (WGS) entry which is preliminary data.</text>
</comment>
<gene>
    <name evidence="2" type="ORF">E1163_08705</name>
</gene>
<feature type="domain" description="DinB-like" evidence="1">
    <location>
        <begin position="13"/>
        <end position="149"/>
    </location>
</feature>
<accession>A0ABW9RMI9</accession>
<dbReference type="RefSeq" id="WP_155171054.1">
    <property type="nucleotide sequence ID" value="NZ_BAAAFL010000008.1"/>
</dbReference>
<dbReference type="Gene3D" id="1.20.120.450">
    <property type="entry name" value="dinb family like domain"/>
    <property type="match status" value="1"/>
</dbReference>
<dbReference type="SUPFAM" id="SSF109854">
    <property type="entry name" value="DinB/YfiT-like putative metalloenzymes"/>
    <property type="match status" value="1"/>
</dbReference>
<dbReference type="Proteomes" id="UP000798808">
    <property type="component" value="Unassembled WGS sequence"/>
</dbReference>
<evidence type="ECO:0000259" key="1">
    <source>
        <dbReference type="Pfam" id="PF12867"/>
    </source>
</evidence>
<protein>
    <submittedName>
        <fullName evidence="2">DinB family protein</fullName>
    </submittedName>
</protein>
<dbReference type="InterPro" id="IPR024775">
    <property type="entry name" value="DinB-like"/>
</dbReference>
<evidence type="ECO:0000313" key="2">
    <source>
        <dbReference type="EMBL" id="MTI25017.1"/>
    </source>
</evidence>
<name>A0ABW9RMI9_9BACT</name>
<dbReference type="Pfam" id="PF12867">
    <property type="entry name" value="DinB_2"/>
    <property type="match status" value="1"/>
</dbReference>
<sequence>MEFNLKQSTELLSRTPLILNAWLQDLPADWTHKNEGEDTWSAFDIVGHLIHGEKTDWIPRAKLIIENGEDKPFEPFDRFAQFNNSKGKTLKDLLTEFERLRHESLKTLSALPVEENLDKKGRHPALGSVTLKHLLATWVVHDLNHIHQMSRVMAFQYRDEVGAWREYLGVVRSI</sequence>
<dbReference type="EMBL" id="SMLW01000475">
    <property type="protein sequence ID" value="MTI25017.1"/>
    <property type="molecule type" value="Genomic_DNA"/>
</dbReference>
<keyword evidence="3" id="KW-1185">Reference proteome</keyword>
<dbReference type="InterPro" id="IPR034660">
    <property type="entry name" value="DinB/YfiT-like"/>
</dbReference>
<organism evidence="2 3">
    <name type="scientific">Fulvivirga kasyanovii</name>
    <dbReference type="NCBI Taxonomy" id="396812"/>
    <lineage>
        <taxon>Bacteria</taxon>
        <taxon>Pseudomonadati</taxon>
        <taxon>Bacteroidota</taxon>
        <taxon>Cytophagia</taxon>
        <taxon>Cytophagales</taxon>
        <taxon>Fulvivirgaceae</taxon>
        <taxon>Fulvivirga</taxon>
    </lineage>
</organism>